<evidence type="ECO:0000256" key="2">
    <source>
        <dbReference type="ARBA" id="ARBA00023235"/>
    </source>
</evidence>
<dbReference type="PANTHER" id="PTHR43732">
    <property type="entry name" value="RIBOSE 5-PHOSPHATE ISOMERASE-RELATED"/>
    <property type="match status" value="1"/>
</dbReference>
<evidence type="ECO:0000256" key="3">
    <source>
        <dbReference type="PIRSR" id="PIRSR005384-1"/>
    </source>
</evidence>
<keyword evidence="2 5" id="KW-0413">Isomerase</keyword>
<comment type="caution">
    <text evidence="5">The sequence shown here is derived from an EMBL/GenBank/DDBJ whole genome shotgun (WGS) entry which is preliminary data.</text>
</comment>
<feature type="binding site" evidence="4">
    <location>
        <position position="144"/>
    </location>
    <ligand>
        <name>D-ribulose 5-phosphate</name>
        <dbReference type="ChEBI" id="CHEBI:58121"/>
    </ligand>
</feature>
<dbReference type="InterPro" id="IPR051812">
    <property type="entry name" value="SPI_LacAB/RpiB"/>
</dbReference>
<dbReference type="GO" id="GO:0005975">
    <property type="term" value="P:carbohydrate metabolic process"/>
    <property type="evidence" value="ECO:0007669"/>
    <property type="project" value="InterPro"/>
</dbReference>
<evidence type="ECO:0000256" key="1">
    <source>
        <dbReference type="ARBA" id="ARBA00008754"/>
    </source>
</evidence>
<dbReference type="STRING" id="391625.PPSIR1_09910"/>
<name>A6G9U2_9BACT</name>
<proteinExistence type="inferred from homology"/>
<comment type="similarity">
    <text evidence="1">Belongs to the LacAB/RpiB family.</text>
</comment>
<keyword evidence="6" id="KW-1185">Reference proteome</keyword>
<organism evidence="5 6">
    <name type="scientific">Plesiocystis pacifica SIR-1</name>
    <dbReference type="NCBI Taxonomy" id="391625"/>
    <lineage>
        <taxon>Bacteria</taxon>
        <taxon>Pseudomonadati</taxon>
        <taxon>Myxococcota</taxon>
        <taxon>Polyangia</taxon>
        <taxon>Nannocystales</taxon>
        <taxon>Nannocystaceae</taxon>
        <taxon>Plesiocystis</taxon>
    </lineage>
</organism>
<dbReference type="SUPFAM" id="SSF89623">
    <property type="entry name" value="Ribose/Galactose isomerase RpiB/AlsB"/>
    <property type="match status" value="1"/>
</dbReference>
<dbReference type="AlphaFoldDB" id="A6G9U2"/>
<dbReference type="PANTHER" id="PTHR43732:SF1">
    <property type="entry name" value="RIBOSE 5-PHOSPHATE ISOMERASE"/>
    <property type="match status" value="1"/>
</dbReference>
<feature type="binding site" evidence="4">
    <location>
        <begin position="74"/>
        <end position="78"/>
    </location>
    <ligand>
        <name>D-ribulose 5-phosphate</name>
        <dbReference type="ChEBI" id="CHEBI:58121"/>
    </ligand>
</feature>
<feature type="binding site" evidence="4">
    <location>
        <begin position="8"/>
        <end position="9"/>
    </location>
    <ligand>
        <name>D-ribulose 5-phosphate</name>
        <dbReference type="ChEBI" id="CHEBI:58121"/>
    </ligand>
</feature>
<dbReference type="OrthoDB" id="1778624at2"/>
<feature type="active site" description="Proton donor" evidence="3">
    <location>
        <position position="106"/>
    </location>
</feature>
<dbReference type="EMBL" id="ABCS01000047">
    <property type="protein sequence ID" value="EDM77378.1"/>
    <property type="molecule type" value="Genomic_DNA"/>
</dbReference>
<dbReference type="NCBIfam" id="NF004051">
    <property type="entry name" value="PRK05571.1"/>
    <property type="match status" value="1"/>
</dbReference>
<dbReference type="RefSeq" id="WP_006973484.1">
    <property type="nucleotide sequence ID" value="NZ_ABCS01000047.1"/>
</dbReference>
<dbReference type="InterPro" id="IPR036569">
    <property type="entry name" value="RpiB_LacA_LacB_sf"/>
</dbReference>
<evidence type="ECO:0000313" key="5">
    <source>
        <dbReference type="EMBL" id="EDM77378.1"/>
    </source>
</evidence>
<dbReference type="Pfam" id="PF02502">
    <property type="entry name" value="LacAB_rpiB"/>
    <property type="match status" value="1"/>
</dbReference>
<accession>A6G9U2</accession>
<dbReference type="Proteomes" id="UP000005801">
    <property type="component" value="Unassembled WGS sequence"/>
</dbReference>
<evidence type="ECO:0000256" key="4">
    <source>
        <dbReference type="PIRSR" id="PIRSR005384-2"/>
    </source>
</evidence>
<evidence type="ECO:0000313" key="6">
    <source>
        <dbReference type="Proteomes" id="UP000005801"/>
    </source>
</evidence>
<dbReference type="eggNOG" id="COG0698">
    <property type="taxonomic scope" value="Bacteria"/>
</dbReference>
<dbReference type="InterPro" id="IPR003500">
    <property type="entry name" value="RpiB_LacA_LacB"/>
</dbReference>
<dbReference type="NCBIfam" id="TIGR00689">
    <property type="entry name" value="rpiB_lacA_lacB"/>
    <property type="match status" value="1"/>
</dbReference>
<dbReference type="PIRSF" id="PIRSF005384">
    <property type="entry name" value="RpiB_LacA_B"/>
    <property type="match status" value="1"/>
</dbReference>
<reference evidence="5 6" key="1">
    <citation type="submission" date="2007-06" db="EMBL/GenBank/DDBJ databases">
        <authorList>
            <person name="Shimkets L."/>
            <person name="Ferriera S."/>
            <person name="Johnson J."/>
            <person name="Kravitz S."/>
            <person name="Beeson K."/>
            <person name="Sutton G."/>
            <person name="Rogers Y.-H."/>
            <person name="Friedman R."/>
            <person name="Frazier M."/>
            <person name="Venter J.C."/>
        </authorList>
    </citation>
    <scope>NUCLEOTIDE SEQUENCE [LARGE SCALE GENOMIC DNA]</scope>
    <source>
        <strain evidence="5 6">SIR-1</strain>
    </source>
</reference>
<feature type="binding site" evidence="4">
    <location>
        <position position="140"/>
    </location>
    <ligand>
        <name>D-ribulose 5-phosphate</name>
        <dbReference type="ChEBI" id="CHEBI:58121"/>
    </ligand>
</feature>
<feature type="active site" description="Proton acceptor" evidence="3">
    <location>
        <position position="73"/>
    </location>
</feature>
<dbReference type="Gene3D" id="3.40.1400.10">
    <property type="entry name" value="Sugar-phosphate isomerase, RpiB/LacA/LacB"/>
    <property type="match status" value="1"/>
</dbReference>
<sequence>MRFHVGSDHGGVELRKVLVAALAEWEIPVLAEYGPAAPGEKADYPNVARELAQAVLRDRGQGGGEDVFGLLVCGTGQGVAMTANKVPGVRAGVVSDVFSAKMIRAHNDAQVLCLGERVLGTELAKQLLRAFIDAPFEGGRHARRVGLMEPAGEER</sequence>
<dbReference type="GO" id="GO:0016861">
    <property type="term" value="F:intramolecular oxidoreductase activity, interconverting aldoses and ketoses"/>
    <property type="evidence" value="ECO:0007669"/>
    <property type="project" value="UniProtKB-ARBA"/>
</dbReference>
<gene>
    <name evidence="5" type="ORF">PPSIR1_09910</name>
</gene>
<feature type="binding site" evidence="4">
    <location>
        <position position="117"/>
    </location>
    <ligand>
        <name>D-ribulose 5-phosphate</name>
        <dbReference type="ChEBI" id="CHEBI:58121"/>
    </ligand>
</feature>
<feature type="binding site" evidence="4">
    <location>
        <position position="107"/>
    </location>
    <ligand>
        <name>D-ribulose 5-phosphate</name>
        <dbReference type="ChEBI" id="CHEBI:58121"/>
    </ligand>
</feature>
<protein>
    <submittedName>
        <fullName evidence="5">Ribose 5-phosphate isomerase B</fullName>
    </submittedName>
</protein>